<dbReference type="Proteomes" id="UP000198620">
    <property type="component" value="Unassembled WGS sequence"/>
</dbReference>
<dbReference type="PANTHER" id="PTHR34606:SF15">
    <property type="entry name" value="BON DOMAIN-CONTAINING PROTEIN"/>
    <property type="match status" value="1"/>
</dbReference>
<feature type="chain" id="PRO_5011622635" evidence="1">
    <location>
        <begin position="22"/>
        <end position="119"/>
    </location>
</feature>
<evidence type="ECO:0000313" key="3">
    <source>
        <dbReference type="EMBL" id="SEL29729.1"/>
    </source>
</evidence>
<dbReference type="PANTHER" id="PTHR34606">
    <property type="entry name" value="BON DOMAIN-CONTAINING PROTEIN"/>
    <property type="match status" value="1"/>
</dbReference>
<keyword evidence="1" id="KW-0732">Signal</keyword>
<feature type="signal peptide" evidence="1">
    <location>
        <begin position="1"/>
        <end position="21"/>
    </location>
</feature>
<dbReference type="Pfam" id="PF04972">
    <property type="entry name" value="BON"/>
    <property type="match status" value="1"/>
</dbReference>
<gene>
    <name evidence="3" type="ORF">SAMN05216387_10825</name>
</gene>
<dbReference type="Gene3D" id="3.30.1340.30">
    <property type="match status" value="1"/>
</dbReference>
<dbReference type="RefSeq" id="WP_245728013.1">
    <property type="nucleotide sequence ID" value="NZ_FOBH01000008.1"/>
</dbReference>
<keyword evidence="4" id="KW-1185">Reference proteome</keyword>
<dbReference type="InterPro" id="IPR007055">
    <property type="entry name" value="BON_dom"/>
</dbReference>
<sequence>MNGKYKSIVLTVMLVGVLCVAGCTKHEDKVHESWKTPEPKAQVDDNTLADTLRSAVRADPEVKNADVKIEAHNGEFMLSGTVNSQAQMDRVMMLAWMAEGVQKVHNKMSLSGAAAPTAK</sequence>
<dbReference type="PROSITE" id="PS50914">
    <property type="entry name" value="BON"/>
    <property type="match status" value="1"/>
</dbReference>
<reference evidence="3 4" key="1">
    <citation type="submission" date="2016-10" db="EMBL/GenBank/DDBJ databases">
        <authorList>
            <person name="de Groot N.N."/>
        </authorList>
    </citation>
    <scope>NUCLEOTIDE SEQUENCE [LARGE SCALE GENOMIC DNA]</scope>
    <source>
        <strain evidence="3 4">Nv1</strain>
    </source>
</reference>
<accession>A0A1H7P2B4</accession>
<proteinExistence type="predicted"/>
<feature type="domain" description="BON" evidence="2">
    <location>
        <begin position="44"/>
        <end position="112"/>
    </location>
</feature>
<evidence type="ECO:0000256" key="1">
    <source>
        <dbReference type="SAM" id="SignalP"/>
    </source>
</evidence>
<dbReference type="STRING" id="1233.SAMN05216387_10825"/>
<dbReference type="EMBL" id="FOBH01000008">
    <property type="protein sequence ID" value="SEL29729.1"/>
    <property type="molecule type" value="Genomic_DNA"/>
</dbReference>
<organism evidence="3 4">
    <name type="scientific">Nitrosovibrio tenuis</name>
    <dbReference type="NCBI Taxonomy" id="1233"/>
    <lineage>
        <taxon>Bacteria</taxon>
        <taxon>Pseudomonadati</taxon>
        <taxon>Pseudomonadota</taxon>
        <taxon>Betaproteobacteria</taxon>
        <taxon>Nitrosomonadales</taxon>
        <taxon>Nitrosomonadaceae</taxon>
        <taxon>Nitrosovibrio</taxon>
    </lineage>
</organism>
<dbReference type="AlphaFoldDB" id="A0A1H7P2B4"/>
<evidence type="ECO:0000313" key="4">
    <source>
        <dbReference type="Proteomes" id="UP000198620"/>
    </source>
</evidence>
<protein>
    <submittedName>
        <fullName evidence="3">Hyperosmotically inducible protein</fullName>
    </submittedName>
</protein>
<name>A0A1H7P2B4_9PROT</name>
<evidence type="ECO:0000259" key="2">
    <source>
        <dbReference type="PROSITE" id="PS50914"/>
    </source>
</evidence>
<dbReference type="InterPro" id="IPR051686">
    <property type="entry name" value="Lipoprotein_DolP"/>
</dbReference>